<keyword evidence="2" id="KW-1185">Reference proteome</keyword>
<proteinExistence type="predicted"/>
<sequence length="373" mass="39136">MGSRLLASAGVIVIAGAVAFTLIGGASDGSSEDTTATAKVIRAASKPIVLPPSPSDSDPVQALHAEPEGGDELILTVPENVNGWDEVTFTAEWNSSDAGPVHAVVDLQEVDGDTWENVAEIELGDEGGSVELDVSETGIYRLAYGGSDEMEATVSNDVTVVTTDLLPSRVTATASPTDDGMAEVIATWTTEAGVAIVGELELQAKVGDTWETVTEVTTDADSTAEIEVDAAIGDEFRFVYPGGDRFDEVKSDTGVVLSDDVRNIEVRVCNNSTDIDNLPYGVACHYAPVTVDTFVAAHDYLGNAWWNAMPMGTLVELEGEQAGIYEVVDRVIAPGRGAALGSASNWACGDACDVILQTCQGANTGFTWLRQID</sequence>
<name>A0A7K3M372_9ACTN</name>
<dbReference type="EMBL" id="WLZY01000003">
    <property type="protein sequence ID" value="NDL57695.1"/>
    <property type="molecule type" value="Genomic_DNA"/>
</dbReference>
<dbReference type="AlphaFoldDB" id="A0A7K3M372"/>
<accession>A0A7K3M372</accession>
<dbReference type="Proteomes" id="UP000460435">
    <property type="component" value="Unassembled WGS sequence"/>
</dbReference>
<evidence type="ECO:0000313" key="2">
    <source>
        <dbReference type="Proteomes" id="UP000460435"/>
    </source>
</evidence>
<gene>
    <name evidence="1" type="ORF">F7O44_11480</name>
</gene>
<evidence type="ECO:0000313" key="1">
    <source>
        <dbReference type="EMBL" id="NDL57695.1"/>
    </source>
</evidence>
<reference evidence="1 2" key="1">
    <citation type="submission" date="2019-11" db="EMBL/GenBank/DDBJ databases">
        <authorList>
            <person name="Li X.-J."/>
            <person name="Feng X.-M."/>
        </authorList>
    </citation>
    <scope>NUCLEOTIDE SEQUENCE [LARGE SCALE GENOMIC DNA]</scope>
    <source>
        <strain evidence="1 2">XMNu-373</strain>
    </source>
</reference>
<protein>
    <submittedName>
        <fullName evidence="1">Uncharacterized protein</fullName>
    </submittedName>
</protein>
<comment type="caution">
    <text evidence="1">The sequence shown here is derived from an EMBL/GenBank/DDBJ whole genome shotgun (WGS) entry which is preliminary data.</text>
</comment>
<organism evidence="1 2">
    <name type="scientific">Phytoactinopolyspora mesophila</name>
    <dbReference type="NCBI Taxonomy" id="2650750"/>
    <lineage>
        <taxon>Bacteria</taxon>
        <taxon>Bacillati</taxon>
        <taxon>Actinomycetota</taxon>
        <taxon>Actinomycetes</taxon>
        <taxon>Jiangellales</taxon>
        <taxon>Jiangellaceae</taxon>
        <taxon>Phytoactinopolyspora</taxon>
    </lineage>
</organism>